<dbReference type="OrthoDB" id="5984724at2759"/>
<keyword evidence="3" id="KW-1185">Reference proteome</keyword>
<sequence length="274" mass="31221">MKNDPSFQLTGTHDKTSSASEQDRTYRKSYRKVNISTHKTETIEERKTNNELHKANLCPIHKTNHLLNDCTAFRKKPLSERRNFILTNSICFKCCCPTKHRAANCKCDNIKCAICKSQSHPTALHVEVSIQEGEGTKDSGDDVKVSCTQVCGYPENTSKSCAKIIPVKIVNHNMPEKHRIVYAMIDDQSSHTLATSNLFNTFQDHGPDINYSLISCAGKVQASVLQNDRERLPRDAIIKDDTIDKCKKKIQCQKRDVNLYLVKRQQKTIYTFAW</sequence>
<dbReference type="EMBL" id="CAJPWZ010002220">
    <property type="protein sequence ID" value="CAG2233892.1"/>
    <property type="molecule type" value="Genomic_DNA"/>
</dbReference>
<dbReference type="AlphaFoldDB" id="A0A8S3TJX0"/>
<evidence type="ECO:0000256" key="1">
    <source>
        <dbReference type="SAM" id="MobiDB-lite"/>
    </source>
</evidence>
<dbReference type="PANTHER" id="PTHR47331:SF6">
    <property type="entry name" value="DOUBLECORTIN DOMAIN-CONTAINING PROTEIN"/>
    <property type="match status" value="1"/>
</dbReference>
<organism evidence="2 3">
    <name type="scientific">Mytilus edulis</name>
    <name type="common">Blue mussel</name>
    <dbReference type="NCBI Taxonomy" id="6550"/>
    <lineage>
        <taxon>Eukaryota</taxon>
        <taxon>Metazoa</taxon>
        <taxon>Spiralia</taxon>
        <taxon>Lophotrochozoa</taxon>
        <taxon>Mollusca</taxon>
        <taxon>Bivalvia</taxon>
        <taxon>Autobranchia</taxon>
        <taxon>Pteriomorphia</taxon>
        <taxon>Mytilida</taxon>
        <taxon>Mytiloidea</taxon>
        <taxon>Mytilidae</taxon>
        <taxon>Mytilinae</taxon>
        <taxon>Mytilus</taxon>
    </lineage>
</organism>
<comment type="caution">
    <text evidence="2">The sequence shown here is derived from an EMBL/GenBank/DDBJ whole genome shotgun (WGS) entry which is preliminary data.</text>
</comment>
<feature type="compositionally biased region" description="Polar residues" evidence="1">
    <location>
        <begin position="1"/>
        <end position="11"/>
    </location>
</feature>
<evidence type="ECO:0000313" key="3">
    <source>
        <dbReference type="Proteomes" id="UP000683360"/>
    </source>
</evidence>
<dbReference type="Proteomes" id="UP000683360">
    <property type="component" value="Unassembled WGS sequence"/>
</dbReference>
<reference evidence="2" key="1">
    <citation type="submission" date="2021-03" db="EMBL/GenBank/DDBJ databases">
        <authorList>
            <person name="Bekaert M."/>
        </authorList>
    </citation>
    <scope>NUCLEOTIDE SEQUENCE</scope>
</reference>
<protein>
    <submittedName>
        <fullName evidence="2">Uncharacterized protein</fullName>
    </submittedName>
</protein>
<feature type="region of interest" description="Disordered" evidence="1">
    <location>
        <begin position="1"/>
        <end position="27"/>
    </location>
</feature>
<accession>A0A8S3TJX0</accession>
<feature type="compositionally biased region" description="Basic and acidic residues" evidence="1">
    <location>
        <begin position="12"/>
        <end position="26"/>
    </location>
</feature>
<proteinExistence type="predicted"/>
<dbReference type="PANTHER" id="PTHR47331">
    <property type="entry name" value="PHD-TYPE DOMAIN-CONTAINING PROTEIN"/>
    <property type="match status" value="1"/>
</dbReference>
<evidence type="ECO:0000313" key="2">
    <source>
        <dbReference type="EMBL" id="CAG2233892.1"/>
    </source>
</evidence>
<name>A0A8S3TJX0_MYTED</name>
<gene>
    <name evidence="2" type="ORF">MEDL_46537</name>
</gene>